<proteinExistence type="predicted"/>
<protein>
    <submittedName>
        <fullName evidence="1">Uncharacterized protein</fullName>
    </submittedName>
</protein>
<dbReference type="OrthoDB" id="4588160at2759"/>
<name>A0A9P4UUY6_9PLEO</name>
<dbReference type="AlphaFoldDB" id="A0A9P4UUY6"/>
<accession>A0A9P4UUY6</accession>
<comment type="caution">
    <text evidence="1">The sequence shown here is derived from an EMBL/GenBank/DDBJ whole genome shotgun (WGS) entry which is preliminary data.</text>
</comment>
<keyword evidence="2" id="KW-1185">Reference proteome</keyword>
<evidence type="ECO:0000313" key="1">
    <source>
        <dbReference type="EMBL" id="KAF2729402.1"/>
    </source>
</evidence>
<gene>
    <name evidence="1" type="ORF">EJ04DRAFT_589061</name>
</gene>
<organism evidence="1 2">
    <name type="scientific">Polyplosphaeria fusca</name>
    <dbReference type="NCBI Taxonomy" id="682080"/>
    <lineage>
        <taxon>Eukaryota</taxon>
        <taxon>Fungi</taxon>
        <taxon>Dikarya</taxon>
        <taxon>Ascomycota</taxon>
        <taxon>Pezizomycotina</taxon>
        <taxon>Dothideomycetes</taxon>
        <taxon>Pleosporomycetidae</taxon>
        <taxon>Pleosporales</taxon>
        <taxon>Tetraplosphaeriaceae</taxon>
        <taxon>Polyplosphaeria</taxon>
    </lineage>
</organism>
<evidence type="ECO:0000313" key="2">
    <source>
        <dbReference type="Proteomes" id="UP000799444"/>
    </source>
</evidence>
<reference evidence="1" key="1">
    <citation type="journal article" date="2020" name="Stud. Mycol.">
        <title>101 Dothideomycetes genomes: a test case for predicting lifestyles and emergence of pathogens.</title>
        <authorList>
            <person name="Haridas S."/>
            <person name="Albert R."/>
            <person name="Binder M."/>
            <person name="Bloem J."/>
            <person name="Labutti K."/>
            <person name="Salamov A."/>
            <person name="Andreopoulos B."/>
            <person name="Baker S."/>
            <person name="Barry K."/>
            <person name="Bills G."/>
            <person name="Bluhm B."/>
            <person name="Cannon C."/>
            <person name="Castanera R."/>
            <person name="Culley D."/>
            <person name="Daum C."/>
            <person name="Ezra D."/>
            <person name="Gonzalez J."/>
            <person name="Henrissat B."/>
            <person name="Kuo A."/>
            <person name="Liang C."/>
            <person name="Lipzen A."/>
            <person name="Lutzoni F."/>
            <person name="Magnuson J."/>
            <person name="Mondo S."/>
            <person name="Nolan M."/>
            <person name="Ohm R."/>
            <person name="Pangilinan J."/>
            <person name="Park H.-J."/>
            <person name="Ramirez L."/>
            <person name="Alfaro M."/>
            <person name="Sun H."/>
            <person name="Tritt A."/>
            <person name="Yoshinaga Y."/>
            <person name="Zwiers L.-H."/>
            <person name="Turgeon B."/>
            <person name="Goodwin S."/>
            <person name="Spatafora J."/>
            <person name="Crous P."/>
            <person name="Grigoriev I."/>
        </authorList>
    </citation>
    <scope>NUCLEOTIDE SEQUENCE</scope>
    <source>
        <strain evidence="1">CBS 125425</strain>
    </source>
</reference>
<dbReference type="Proteomes" id="UP000799444">
    <property type="component" value="Unassembled WGS sequence"/>
</dbReference>
<dbReference type="EMBL" id="ML996246">
    <property type="protein sequence ID" value="KAF2729402.1"/>
    <property type="molecule type" value="Genomic_DNA"/>
</dbReference>
<sequence>MQDGCPKDDYACLDVINSSQCIAQLVLDHPANVTKEAMVKCVEYEGTATNLPGATKVRVRPVLMLVQLQY</sequence>